<reference evidence="1 2" key="1">
    <citation type="submission" date="2024-01" db="EMBL/GenBank/DDBJ databases">
        <title>The genomes of 5 underutilized Papilionoideae crops provide insights into root nodulation and disease resistanc.</title>
        <authorList>
            <person name="Jiang F."/>
        </authorList>
    </citation>
    <scope>NUCLEOTIDE SEQUENCE [LARGE SCALE GENOMIC DNA]</scope>
    <source>
        <strain evidence="1">DUOXIRENSHENG_FW03</strain>
        <tissue evidence="1">Leaves</tissue>
    </source>
</reference>
<gene>
    <name evidence="1" type="ORF">VNO78_18340</name>
</gene>
<protein>
    <submittedName>
        <fullName evidence="1">Uncharacterized protein</fullName>
    </submittedName>
</protein>
<name>A0AAN9SI69_PSOTE</name>
<accession>A0AAN9SI69</accession>
<dbReference type="AlphaFoldDB" id="A0AAN9SI69"/>
<evidence type="ECO:0000313" key="2">
    <source>
        <dbReference type="Proteomes" id="UP001386955"/>
    </source>
</evidence>
<comment type="caution">
    <text evidence="1">The sequence shown here is derived from an EMBL/GenBank/DDBJ whole genome shotgun (WGS) entry which is preliminary data.</text>
</comment>
<proteinExistence type="predicted"/>
<dbReference type="EMBL" id="JAYMYS010000004">
    <property type="protein sequence ID" value="KAK7397173.1"/>
    <property type="molecule type" value="Genomic_DNA"/>
</dbReference>
<organism evidence="1 2">
    <name type="scientific">Psophocarpus tetragonolobus</name>
    <name type="common">Winged bean</name>
    <name type="synonym">Dolichos tetragonolobus</name>
    <dbReference type="NCBI Taxonomy" id="3891"/>
    <lineage>
        <taxon>Eukaryota</taxon>
        <taxon>Viridiplantae</taxon>
        <taxon>Streptophyta</taxon>
        <taxon>Embryophyta</taxon>
        <taxon>Tracheophyta</taxon>
        <taxon>Spermatophyta</taxon>
        <taxon>Magnoliopsida</taxon>
        <taxon>eudicotyledons</taxon>
        <taxon>Gunneridae</taxon>
        <taxon>Pentapetalae</taxon>
        <taxon>rosids</taxon>
        <taxon>fabids</taxon>
        <taxon>Fabales</taxon>
        <taxon>Fabaceae</taxon>
        <taxon>Papilionoideae</taxon>
        <taxon>50 kb inversion clade</taxon>
        <taxon>NPAAA clade</taxon>
        <taxon>indigoferoid/millettioid clade</taxon>
        <taxon>Phaseoleae</taxon>
        <taxon>Psophocarpus</taxon>
    </lineage>
</organism>
<evidence type="ECO:0000313" key="1">
    <source>
        <dbReference type="EMBL" id="KAK7397173.1"/>
    </source>
</evidence>
<sequence>MLLDWLACYDRLYTLAGLGIHLSGSHVGSLMDNWSPLLSLPWRGINKIVSSWENRVLEEILVPCHLK</sequence>
<keyword evidence="2" id="KW-1185">Reference proteome</keyword>
<dbReference type="Proteomes" id="UP001386955">
    <property type="component" value="Unassembled WGS sequence"/>
</dbReference>